<dbReference type="Gene3D" id="2.10.25.10">
    <property type="entry name" value="Laminin"/>
    <property type="match status" value="2"/>
</dbReference>
<dbReference type="PROSITE" id="PS00022">
    <property type="entry name" value="EGF_1"/>
    <property type="match status" value="2"/>
</dbReference>
<keyword evidence="1" id="KW-1015">Disulfide bond</keyword>
<keyword evidence="4" id="KW-1185">Reference proteome</keyword>
<evidence type="ECO:0000313" key="3">
    <source>
        <dbReference type="EMBL" id="VEL06583.1"/>
    </source>
</evidence>
<feature type="disulfide bond" evidence="1">
    <location>
        <begin position="71"/>
        <end position="80"/>
    </location>
</feature>
<reference evidence="3" key="1">
    <citation type="submission" date="2018-11" db="EMBL/GenBank/DDBJ databases">
        <authorList>
            <consortium name="Pathogen Informatics"/>
        </authorList>
    </citation>
    <scope>NUCLEOTIDE SEQUENCE</scope>
</reference>
<dbReference type="AlphaFoldDB" id="A0A448W9Q8"/>
<dbReference type="CDD" id="cd00054">
    <property type="entry name" value="EGF_CA"/>
    <property type="match status" value="1"/>
</dbReference>
<dbReference type="InterPro" id="IPR050906">
    <property type="entry name" value="Notch_signaling"/>
</dbReference>
<sequence length="89" mass="9705">MQSLPDGFNCACLPGYTGPRCQERSPDPCHLSPDLCQHGGICVPRWSSLRNVSTQQQHVISPEAHGYFCHCPSGFSGQHCETPLPGKLI</sequence>
<feature type="domain" description="EGF-like" evidence="2">
    <location>
        <begin position="25"/>
        <end position="81"/>
    </location>
</feature>
<comment type="caution">
    <text evidence="3">The sequence shown here is derived from an EMBL/GenBank/DDBJ whole genome shotgun (WGS) entry which is preliminary data.</text>
</comment>
<dbReference type="PROSITE" id="PS50026">
    <property type="entry name" value="EGF_3"/>
    <property type="match status" value="2"/>
</dbReference>
<dbReference type="SMART" id="SM00181">
    <property type="entry name" value="EGF"/>
    <property type="match status" value="1"/>
</dbReference>
<organism evidence="3 4">
    <name type="scientific">Protopolystoma xenopodis</name>
    <dbReference type="NCBI Taxonomy" id="117903"/>
    <lineage>
        <taxon>Eukaryota</taxon>
        <taxon>Metazoa</taxon>
        <taxon>Spiralia</taxon>
        <taxon>Lophotrochozoa</taxon>
        <taxon>Platyhelminthes</taxon>
        <taxon>Monogenea</taxon>
        <taxon>Polyopisthocotylea</taxon>
        <taxon>Polystomatidea</taxon>
        <taxon>Polystomatidae</taxon>
        <taxon>Protopolystoma</taxon>
    </lineage>
</organism>
<dbReference type="PROSITE" id="PS01186">
    <property type="entry name" value="EGF_2"/>
    <property type="match status" value="2"/>
</dbReference>
<feature type="domain" description="EGF-like" evidence="2">
    <location>
        <begin position="1"/>
        <end position="22"/>
    </location>
</feature>
<comment type="caution">
    <text evidence="1">Lacks conserved residue(s) required for the propagation of feature annotation.</text>
</comment>
<dbReference type="PANTHER" id="PTHR24044">
    <property type="entry name" value="NOTCH LIGAND FAMILY MEMBER"/>
    <property type="match status" value="1"/>
</dbReference>
<protein>
    <recommendedName>
        <fullName evidence="2">EGF-like domain-containing protein</fullName>
    </recommendedName>
</protein>
<feature type="disulfide bond" evidence="1">
    <location>
        <begin position="12"/>
        <end position="21"/>
    </location>
</feature>
<proteinExistence type="predicted"/>
<name>A0A448W9Q8_9PLAT</name>
<dbReference type="EMBL" id="CAAALY010000057">
    <property type="protein sequence ID" value="VEL06583.1"/>
    <property type="molecule type" value="Genomic_DNA"/>
</dbReference>
<dbReference type="SUPFAM" id="SSF57196">
    <property type="entry name" value="EGF/Laminin"/>
    <property type="match status" value="1"/>
</dbReference>
<dbReference type="Proteomes" id="UP000784294">
    <property type="component" value="Unassembled WGS sequence"/>
</dbReference>
<dbReference type="OrthoDB" id="430340at2759"/>
<keyword evidence="1" id="KW-0245">EGF-like domain</keyword>
<evidence type="ECO:0000313" key="4">
    <source>
        <dbReference type="Proteomes" id="UP000784294"/>
    </source>
</evidence>
<gene>
    <name evidence="3" type="ORF">PXEA_LOCUS23</name>
</gene>
<evidence type="ECO:0000259" key="2">
    <source>
        <dbReference type="PROSITE" id="PS50026"/>
    </source>
</evidence>
<dbReference type="InterPro" id="IPR000742">
    <property type="entry name" value="EGF"/>
</dbReference>
<evidence type="ECO:0000256" key="1">
    <source>
        <dbReference type="PROSITE-ProRule" id="PRU00076"/>
    </source>
</evidence>
<accession>A0A448W9Q8</accession>